<evidence type="ECO:0000313" key="2">
    <source>
        <dbReference type="Proteomes" id="UP000237105"/>
    </source>
</evidence>
<protein>
    <submittedName>
        <fullName evidence="1">Uncharacterized protein</fullName>
    </submittedName>
</protein>
<dbReference type="EMBL" id="JXTB01000264">
    <property type="protein sequence ID" value="PON49272.1"/>
    <property type="molecule type" value="Genomic_DNA"/>
</dbReference>
<accession>A0A2P5BKE5</accession>
<name>A0A2P5BKE5_PARAD</name>
<dbReference type="AlphaFoldDB" id="A0A2P5BKE5"/>
<reference evidence="2" key="1">
    <citation type="submission" date="2016-06" db="EMBL/GenBank/DDBJ databases">
        <title>Parallel loss of symbiosis genes in relatives of nitrogen-fixing non-legume Parasponia.</title>
        <authorList>
            <person name="Van Velzen R."/>
            <person name="Holmer R."/>
            <person name="Bu F."/>
            <person name="Rutten L."/>
            <person name="Van Zeijl A."/>
            <person name="Liu W."/>
            <person name="Santuari L."/>
            <person name="Cao Q."/>
            <person name="Sharma T."/>
            <person name="Shen D."/>
            <person name="Roswanjaya Y."/>
            <person name="Wardhani T."/>
            <person name="Kalhor M.S."/>
            <person name="Jansen J."/>
            <person name="Van den Hoogen J."/>
            <person name="Gungor B."/>
            <person name="Hartog M."/>
            <person name="Hontelez J."/>
            <person name="Verver J."/>
            <person name="Yang W.-C."/>
            <person name="Schijlen E."/>
            <person name="Repin R."/>
            <person name="Schilthuizen M."/>
            <person name="Schranz E."/>
            <person name="Heidstra R."/>
            <person name="Miyata K."/>
            <person name="Fedorova E."/>
            <person name="Kohlen W."/>
            <person name="Bisseling T."/>
            <person name="Smit S."/>
            <person name="Geurts R."/>
        </authorList>
    </citation>
    <scope>NUCLEOTIDE SEQUENCE [LARGE SCALE GENOMIC DNA]</scope>
    <source>
        <strain evidence="2">cv. WU1-14</strain>
    </source>
</reference>
<organism evidence="1 2">
    <name type="scientific">Parasponia andersonii</name>
    <name type="common">Sponia andersonii</name>
    <dbReference type="NCBI Taxonomy" id="3476"/>
    <lineage>
        <taxon>Eukaryota</taxon>
        <taxon>Viridiplantae</taxon>
        <taxon>Streptophyta</taxon>
        <taxon>Embryophyta</taxon>
        <taxon>Tracheophyta</taxon>
        <taxon>Spermatophyta</taxon>
        <taxon>Magnoliopsida</taxon>
        <taxon>eudicotyledons</taxon>
        <taxon>Gunneridae</taxon>
        <taxon>Pentapetalae</taxon>
        <taxon>rosids</taxon>
        <taxon>fabids</taxon>
        <taxon>Rosales</taxon>
        <taxon>Cannabaceae</taxon>
        <taxon>Parasponia</taxon>
    </lineage>
</organism>
<keyword evidence="2" id="KW-1185">Reference proteome</keyword>
<evidence type="ECO:0000313" key="1">
    <source>
        <dbReference type="EMBL" id="PON49272.1"/>
    </source>
</evidence>
<gene>
    <name evidence="1" type="ORF">PanWU01x14_231470</name>
</gene>
<comment type="caution">
    <text evidence="1">The sequence shown here is derived from an EMBL/GenBank/DDBJ whole genome shotgun (WGS) entry which is preliminary data.</text>
</comment>
<dbReference type="Proteomes" id="UP000237105">
    <property type="component" value="Unassembled WGS sequence"/>
</dbReference>
<proteinExistence type="predicted"/>
<sequence>MAALGCAMWQPKDHATWQLEAMPRGVTISCHVATHVCAIWQLVVVPCGCTRSCQVATLDCDMCLLVMLPCHHCKELHVDATSDYTSAATSESMSLESSHMGGAPVNITYT</sequence>